<dbReference type="PANTHER" id="PTHR42756">
    <property type="entry name" value="TRANSCRIPTIONAL REGULATOR, MARR"/>
    <property type="match status" value="1"/>
</dbReference>
<keyword evidence="1" id="KW-0805">Transcription regulation</keyword>
<dbReference type="EMBL" id="LAYJ01000088">
    <property type="protein sequence ID" value="KKI50954.1"/>
    <property type="molecule type" value="Genomic_DNA"/>
</dbReference>
<dbReference type="InterPro" id="IPR036388">
    <property type="entry name" value="WH-like_DNA-bd_sf"/>
</dbReference>
<dbReference type="InterPro" id="IPR000835">
    <property type="entry name" value="HTH_MarR-typ"/>
</dbReference>
<gene>
    <name evidence="5" type="ORF">CHK_1341</name>
</gene>
<evidence type="ECO:0000256" key="2">
    <source>
        <dbReference type="ARBA" id="ARBA00023125"/>
    </source>
</evidence>
<dbReference type="Pfam" id="PF01047">
    <property type="entry name" value="MarR"/>
    <property type="match status" value="1"/>
</dbReference>
<dbReference type="SMART" id="SM00347">
    <property type="entry name" value="HTH_MARR"/>
    <property type="match status" value="1"/>
</dbReference>
<comment type="caution">
    <text evidence="5">The sequence shown here is derived from an EMBL/GenBank/DDBJ whole genome shotgun (WGS) entry which is preliminary data.</text>
</comment>
<dbReference type="PANTHER" id="PTHR42756:SF2">
    <property type="entry name" value="MARR FAMILY REGULATORY PROTEIN"/>
    <property type="match status" value="1"/>
</dbReference>
<dbReference type="InterPro" id="IPR036390">
    <property type="entry name" value="WH_DNA-bd_sf"/>
</dbReference>
<dbReference type="SUPFAM" id="SSF46785">
    <property type="entry name" value="Winged helix' DNA-binding domain"/>
    <property type="match status" value="1"/>
</dbReference>
<accession>A0A0M2NEK1</accession>
<evidence type="ECO:0000313" key="6">
    <source>
        <dbReference type="Proteomes" id="UP000034076"/>
    </source>
</evidence>
<proteinExistence type="predicted"/>
<evidence type="ECO:0000256" key="1">
    <source>
        <dbReference type="ARBA" id="ARBA00023015"/>
    </source>
</evidence>
<dbReference type="PROSITE" id="PS50995">
    <property type="entry name" value="HTH_MARR_2"/>
    <property type="match status" value="1"/>
</dbReference>
<name>A0A0M2NEK1_9FIRM</name>
<reference evidence="5 6" key="1">
    <citation type="submission" date="2015-04" db="EMBL/GenBank/DDBJ databases">
        <title>Draft genome sequence of bacteremic isolate Catabacter hongkongensis type strain HKU16T.</title>
        <authorList>
            <person name="Lau S.K."/>
            <person name="Teng J.L."/>
            <person name="Huang Y."/>
            <person name="Curreem S.O."/>
            <person name="Tsui S.K."/>
            <person name="Woo P.C."/>
        </authorList>
    </citation>
    <scope>NUCLEOTIDE SEQUENCE [LARGE SCALE GENOMIC DNA]</scope>
    <source>
        <strain evidence="5 6">HKU16</strain>
    </source>
</reference>
<evidence type="ECO:0000259" key="4">
    <source>
        <dbReference type="PROSITE" id="PS50995"/>
    </source>
</evidence>
<keyword evidence="6" id="KW-1185">Reference proteome</keyword>
<dbReference type="AlphaFoldDB" id="A0A0M2NEK1"/>
<protein>
    <submittedName>
        <fullName evidence="5">Transcriptional regulator, MarR family</fullName>
    </submittedName>
</protein>
<dbReference type="PRINTS" id="PR00598">
    <property type="entry name" value="HTHMARR"/>
</dbReference>
<dbReference type="GO" id="GO:0003700">
    <property type="term" value="F:DNA-binding transcription factor activity"/>
    <property type="evidence" value="ECO:0007669"/>
    <property type="project" value="InterPro"/>
</dbReference>
<evidence type="ECO:0000313" key="5">
    <source>
        <dbReference type="EMBL" id="KKI50954.1"/>
    </source>
</evidence>
<evidence type="ECO:0000256" key="3">
    <source>
        <dbReference type="ARBA" id="ARBA00023163"/>
    </source>
</evidence>
<feature type="domain" description="HTH marR-type" evidence="4">
    <location>
        <begin position="1"/>
        <end position="136"/>
    </location>
</feature>
<dbReference type="GO" id="GO:0003677">
    <property type="term" value="F:DNA binding"/>
    <property type="evidence" value="ECO:0007669"/>
    <property type="project" value="UniProtKB-KW"/>
</dbReference>
<dbReference type="Proteomes" id="UP000034076">
    <property type="component" value="Unassembled WGS sequence"/>
</dbReference>
<keyword evidence="3" id="KW-0804">Transcription</keyword>
<keyword evidence="2" id="KW-0238">DNA-binding</keyword>
<organism evidence="5 6">
    <name type="scientific">Christensenella hongkongensis</name>
    <dbReference type="NCBI Taxonomy" id="270498"/>
    <lineage>
        <taxon>Bacteria</taxon>
        <taxon>Bacillati</taxon>
        <taxon>Bacillota</taxon>
        <taxon>Clostridia</taxon>
        <taxon>Christensenellales</taxon>
        <taxon>Christensenellaceae</taxon>
        <taxon>Christensenella</taxon>
    </lineage>
</organism>
<dbReference type="STRING" id="270498.CHK_1341"/>
<dbReference type="Gene3D" id="1.10.10.10">
    <property type="entry name" value="Winged helix-like DNA-binding domain superfamily/Winged helix DNA-binding domain"/>
    <property type="match status" value="1"/>
</dbReference>
<sequence>MEKRFSLSKYASMINRFSLQFYDQELGTFQIGGGQYFFLARIYEEQGVSAQELAKKGHFDKATATRALQRLEERGYITRETDDIDHRVNRFYTTQKAEDVMEKVYAAVEKWNHILKSGMPAEQAQMTEHIMDHMAKNAYEYISNSIKEDNNDRSNHDNTGA</sequence>
<dbReference type="RefSeq" id="WP_052740427.1">
    <property type="nucleotide sequence ID" value="NZ_SMCZ01000002.1"/>
</dbReference>